<dbReference type="SUPFAM" id="SSF53756">
    <property type="entry name" value="UDP-Glycosyltransferase/glycogen phosphorylase"/>
    <property type="match status" value="1"/>
</dbReference>
<dbReference type="InterPro" id="IPR050519">
    <property type="entry name" value="Glycosyltransf_28_UgtP"/>
</dbReference>
<dbReference type="InterPro" id="IPR001296">
    <property type="entry name" value="Glyco_trans_1"/>
</dbReference>
<protein>
    <recommendedName>
        <fullName evidence="8">Processive 1,2-diacylglycerol beta-glucosyltransferase</fullName>
    </recommendedName>
</protein>
<comment type="similarity">
    <text evidence="1">Belongs to the glycosyltransferase 28 family.</text>
</comment>
<evidence type="ECO:0000313" key="6">
    <source>
        <dbReference type="EMBL" id="GAA3707106.1"/>
    </source>
</evidence>
<dbReference type="RefSeq" id="WP_344812834.1">
    <property type="nucleotide sequence ID" value="NZ_BAAAYX010000010.1"/>
</dbReference>
<evidence type="ECO:0000256" key="1">
    <source>
        <dbReference type="ARBA" id="ARBA00006962"/>
    </source>
</evidence>
<feature type="domain" description="Diacylglycerol glucosyltransferase N-terminal" evidence="5">
    <location>
        <begin position="16"/>
        <end position="180"/>
    </location>
</feature>
<evidence type="ECO:0000256" key="2">
    <source>
        <dbReference type="ARBA" id="ARBA00022676"/>
    </source>
</evidence>
<evidence type="ECO:0000313" key="7">
    <source>
        <dbReference type="Proteomes" id="UP001500051"/>
    </source>
</evidence>
<accession>A0ABP7DP16</accession>
<evidence type="ECO:0000256" key="3">
    <source>
        <dbReference type="ARBA" id="ARBA00022679"/>
    </source>
</evidence>
<sequence>MSKRVLILSAGVGSGHNTAGGVIERSLNATPGVHAEISDVLELSNDAYQYLYGKTYFKLVDAVPWLVGWGYEANDPPFKLKKPVEMFDRINTMSTVRRIRDFNPDVVVCTHFLPARLAALLLAREVINAPIFVVTTDYDFQGLWLNPPFSRIFVAREETKAYMEAIGVPADRLTTSGIPVRPLFGEPVDAVSVRKRYDLDADLPLLLISAGAAGGSYTTTVVKQTLRMTNDFQAVVICGANAELKNEVEHLVGGREHQYRVLGYSNDMPDLLRIASLFVGKPGGLSSSECMAAGVPMVLIKPIPGQEDRNSDYLLESGAAVKCNYEGTIGYKLDEILSEPGRLERMAASARRIGHPDAAAKVAAAVAADDAPPVWITQAARESIVTASEQGMSVVDLPSGQRLHTLYHQDSGRSAAVITEDQLDSLVAQRGARLGEGTLTVTTQDLVNQRRWRRSSPDLLLELRRAMGTATAVTFDLR</sequence>
<evidence type="ECO:0000259" key="5">
    <source>
        <dbReference type="Pfam" id="PF06925"/>
    </source>
</evidence>
<proteinExistence type="inferred from homology"/>
<evidence type="ECO:0008006" key="8">
    <source>
        <dbReference type="Google" id="ProtNLM"/>
    </source>
</evidence>
<dbReference type="PANTHER" id="PTHR43025:SF3">
    <property type="entry name" value="MONOGALACTOSYLDIACYLGLYCEROL SYNTHASE 1, CHLOROPLASTIC"/>
    <property type="match status" value="1"/>
</dbReference>
<name>A0ABP7DP16_9ACTN</name>
<gene>
    <name evidence="6" type="ORF">GCM10022204_26290</name>
</gene>
<dbReference type="InterPro" id="IPR009695">
    <property type="entry name" value="Diacylglyc_glucosyltr_N"/>
</dbReference>
<reference evidence="7" key="1">
    <citation type="journal article" date="2019" name="Int. J. Syst. Evol. Microbiol.">
        <title>The Global Catalogue of Microorganisms (GCM) 10K type strain sequencing project: providing services to taxonomists for standard genome sequencing and annotation.</title>
        <authorList>
            <consortium name="The Broad Institute Genomics Platform"/>
            <consortium name="The Broad Institute Genome Sequencing Center for Infectious Disease"/>
            <person name="Wu L."/>
            <person name="Ma J."/>
        </authorList>
    </citation>
    <scope>NUCLEOTIDE SEQUENCE [LARGE SCALE GENOMIC DNA]</scope>
    <source>
        <strain evidence="7">JCM 16548</strain>
    </source>
</reference>
<dbReference type="EMBL" id="BAAAYX010000010">
    <property type="protein sequence ID" value="GAA3707106.1"/>
    <property type="molecule type" value="Genomic_DNA"/>
</dbReference>
<dbReference type="Pfam" id="PF00534">
    <property type="entry name" value="Glycos_transf_1"/>
    <property type="match status" value="1"/>
</dbReference>
<keyword evidence="7" id="KW-1185">Reference proteome</keyword>
<dbReference type="PANTHER" id="PTHR43025">
    <property type="entry name" value="MONOGALACTOSYLDIACYLGLYCEROL SYNTHASE"/>
    <property type="match status" value="1"/>
</dbReference>
<dbReference type="Proteomes" id="UP001500051">
    <property type="component" value="Unassembled WGS sequence"/>
</dbReference>
<feature type="domain" description="Glycosyl transferase family 1" evidence="4">
    <location>
        <begin position="230"/>
        <end position="352"/>
    </location>
</feature>
<keyword evidence="3" id="KW-0808">Transferase</keyword>
<organism evidence="6 7">
    <name type="scientific">Microlunatus aurantiacus</name>
    <dbReference type="NCBI Taxonomy" id="446786"/>
    <lineage>
        <taxon>Bacteria</taxon>
        <taxon>Bacillati</taxon>
        <taxon>Actinomycetota</taxon>
        <taxon>Actinomycetes</taxon>
        <taxon>Propionibacteriales</taxon>
        <taxon>Propionibacteriaceae</taxon>
        <taxon>Microlunatus</taxon>
    </lineage>
</organism>
<comment type="caution">
    <text evidence="6">The sequence shown here is derived from an EMBL/GenBank/DDBJ whole genome shotgun (WGS) entry which is preliminary data.</text>
</comment>
<keyword evidence="2" id="KW-0328">Glycosyltransferase</keyword>
<evidence type="ECO:0000259" key="4">
    <source>
        <dbReference type="Pfam" id="PF00534"/>
    </source>
</evidence>
<dbReference type="Gene3D" id="3.40.50.2000">
    <property type="entry name" value="Glycogen Phosphorylase B"/>
    <property type="match status" value="1"/>
</dbReference>
<dbReference type="Pfam" id="PF06925">
    <property type="entry name" value="MGDG_synth"/>
    <property type="match status" value="1"/>
</dbReference>